<dbReference type="RefSeq" id="WP_330194888.1">
    <property type="nucleotide sequence ID" value="NZ_JAZDRO010000001.1"/>
</dbReference>
<dbReference type="Proteomes" id="UP001310692">
    <property type="component" value="Unassembled WGS sequence"/>
</dbReference>
<organism evidence="1 2">
    <name type="scientific">Hyphobacterium marinum</name>
    <dbReference type="NCBI Taxonomy" id="3116574"/>
    <lineage>
        <taxon>Bacteria</taxon>
        <taxon>Pseudomonadati</taxon>
        <taxon>Pseudomonadota</taxon>
        <taxon>Alphaproteobacteria</taxon>
        <taxon>Maricaulales</taxon>
        <taxon>Maricaulaceae</taxon>
        <taxon>Hyphobacterium</taxon>
    </lineage>
</organism>
<gene>
    <name evidence="1" type="ORF">V0U35_01565</name>
</gene>
<reference evidence="1 2" key="1">
    <citation type="submission" date="2024-01" db="EMBL/GenBank/DDBJ databases">
        <title>Hyphobacterium bacterium isolated from marine sediment.</title>
        <authorList>
            <person name="Zhao S."/>
        </authorList>
    </citation>
    <scope>NUCLEOTIDE SEQUENCE [LARGE SCALE GENOMIC DNA]</scope>
    <source>
        <strain evidence="1 2">Y60-23</strain>
    </source>
</reference>
<sequence length="208" mass="23077">MSLAAIPTTDRLTVLAGALAVFIFVSGASASQDGRVTISESESESHYEVTGLTPRHLANSFRNQPRRGEMARTDGGLSLAFDFAYGGEGCRLTGGDIAITIHTTYPRWRERDRGPQVMREEWDRFMAALREHETIHGDLFRDEAHRLAGRLENLPPSPSCDGLHQSIAAERERFDRDINAAQAAYEIRTRNGASQGARLRFREMGSAD</sequence>
<evidence type="ECO:0000313" key="2">
    <source>
        <dbReference type="Proteomes" id="UP001310692"/>
    </source>
</evidence>
<proteinExistence type="predicted"/>
<dbReference type="InterPro" id="IPR010321">
    <property type="entry name" value="DUF922"/>
</dbReference>
<keyword evidence="2" id="KW-1185">Reference proteome</keyword>
<protein>
    <submittedName>
        <fullName evidence="1">DUF922 domain-containing protein</fullName>
    </submittedName>
</protein>
<dbReference type="Pfam" id="PF06037">
    <property type="entry name" value="DUF922"/>
    <property type="match status" value="1"/>
</dbReference>
<accession>A0ABU7LV39</accession>
<dbReference type="EMBL" id="JAZDRO010000001">
    <property type="protein sequence ID" value="MEE2565351.1"/>
    <property type="molecule type" value="Genomic_DNA"/>
</dbReference>
<evidence type="ECO:0000313" key="1">
    <source>
        <dbReference type="EMBL" id="MEE2565351.1"/>
    </source>
</evidence>
<name>A0ABU7LV39_9PROT</name>
<comment type="caution">
    <text evidence="1">The sequence shown here is derived from an EMBL/GenBank/DDBJ whole genome shotgun (WGS) entry which is preliminary data.</text>
</comment>